<keyword evidence="2" id="KW-0732">Signal</keyword>
<evidence type="ECO:0000313" key="3">
    <source>
        <dbReference type="EMBL" id="PVI06152.1"/>
    </source>
</evidence>
<evidence type="ECO:0000256" key="1">
    <source>
        <dbReference type="SAM" id="MobiDB-lite"/>
    </source>
</evidence>
<dbReference type="EMBL" id="KZ805310">
    <property type="protein sequence ID" value="PVI06152.1"/>
    <property type="molecule type" value="Genomic_DNA"/>
</dbReference>
<sequence length="216" mass="24133">MKSLVSTALLSASILSSNALYIPDDRVWHIEGKKAPHTLHALQARADFRQGSCQMGQIMDPDLDQAKDELWPVCITKEILPCPAGQYPTHATLHMKSVCLADPTETNLNGTFPSNGTTGGGSGLNKDGRKFRSPSNKKMFYFRTAKVGNSDPSAGSTPGPSTRLNQVWELQVDERTTPTTRGEMRQMKFEITKDLEEQKKQDREKIQQVKLRYVIR</sequence>
<organism evidence="3 4">
    <name type="scientific">Periconia macrospinosa</name>
    <dbReference type="NCBI Taxonomy" id="97972"/>
    <lineage>
        <taxon>Eukaryota</taxon>
        <taxon>Fungi</taxon>
        <taxon>Dikarya</taxon>
        <taxon>Ascomycota</taxon>
        <taxon>Pezizomycotina</taxon>
        <taxon>Dothideomycetes</taxon>
        <taxon>Pleosporomycetidae</taxon>
        <taxon>Pleosporales</taxon>
        <taxon>Massarineae</taxon>
        <taxon>Periconiaceae</taxon>
        <taxon>Periconia</taxon>
    </lineage>
</organism>
<feature type="chain" id="PRO_5015884693" evidence="2">
    <location>
        <begin position="20"/>
        <end position="216"/>
    </location>
</feature>
<accession>A0A2V1E7N5</accession>
<protein>
    <submittedName>
        <fullName evidence="3">Uncharacterized protein</fullName>
    </submittedName>
</protein>
<name>A0A2V1E7N5_9PLEO</name>
<evidence type="ECO:0000256" key="2">
    <source>
        <dbReference type="SAM" id="SignalP"/>
    </source>
</evidence>
<gene>
    <name evidence="3" type="ORF">DM02DRAFT_36237</name>
</gene>
<feature type="signal peptide" evidence="2">
    <location>
        <begin position="1"/>
        <end position="19"/>
    </location>
</feature>
<evidence type="ECO:0000313" key="4">
    <source>
        <dbReference type="Proteomes" id="UP000244855"/>
    </source>
</evidence>
<proteinExistence type="predicted"/>
<dbReference type="Proteomes" id="UP000244855">
    <property type="component" value="Unassembled WGS sequence"/>
</dbReference>
<feature type="region of interest" description="Disordered" evidence="1">
    <location>
        <begin position="110"/>
        <end position="135"/>
    </location>
</feature>
<keyword evidence="4" id="KW-1185">Reference proteome</keyword>
<reference evidence="3 4" key="1">
    <citation type="journal article" date="2018" name="Sci. Rep.">
        <title>Comparative genomics provides insights into the lifestyle and reveals functional heterogeneity of dark septate endophytic fungi.</title>
        <authorList>
            <person name="Knapp D.G."/>
            <person name="Nemeth J.B."/>
            <person name="Barry K."/>
            <person name="Hainaut M."/>
            <person name="Henrissat B."/>
            <person name="Johnson J."/>
            <person name="Kuo A."/>
            <person name="Lim J.H.P."/>
            <person name="Lipzen A."/>
            <person name="Nolan M."/>
            <person name="Ohm R.A."/>
            <person name="Tamas L."/>
            <person name="Grigoriev I.V."/>
            <person name="Spatafora J.W."/>
            <person name="Nagy L.G."/>
            <person name="Kovacs G.M."/>
        </authorList>
    </citation>
    <scope>NUCLEOTIDE SEQUENCE [LARGE SCALE GENOMIC DNA]</scope>
    <source>
        <strain evidence="3 4">DSE2036</strain>
    </source>
</reference>
<dbReference type="AlphaFoldDB" id="A0A2V1E7N5"/>